<sequence>MDEGGLMDDHAALPASSCRLSSCGGSDQLLPKISTHTISTVSKYRKPCMEMLPKHKNGVWRVKLVISPEQLTEILSEESNTEALIESVRTVAKCGSTAGGGPDQEGFKYSSSKSSEESSTVEMDRGI</sequence>
<dbReference type="PANTHER" id="PTHR33148">
    <property type="entry name" value="PLASTID MOVEMENT IMPAIRED PROTEIN-RELATED"/>
    <property type="match status" value="1"/>
</dbReference>
<proteinExistence type="evidence at transcript level"/>
<protein>
    <submittedName>
        <fullName evidence="2">Uncharacterized protein</fullName>
    </submittedName>
</protein>
<organism evidence="2">
    <name type="scientific">Picea sitchensis</name>
    <name type="common">Sitka spruce</name>
    <name type="synonym">Pinus sitchensis</name>
    <dbReference type="NCBI Taxonomy" id="3332"/>
    <lineage>
        <taxon>Eukaryota</taxon>
        <taxon>Viridiplantae</taxon>
        <taxon>Streptophyta</taxon>
        <taxon>Embryophyta</taxon>
        <taxon>Tracheophyta</taxon>
        <taxon>Spermatophyta</taxon>
        <taxon>Pinopsida</taxon>
        <taxon>Pinidae</taxon>
        <taxon>Conifers I</taxon>
        <taxon>Pinales</taxon>
        <taxon>Pinaceae</taxon>
        <taxon>Picea</taxon>
    </lineage>
</organism>
<reference evidence="2" key="1">
    <citation type="submission" date="2010-04" db="EMBL/GenBank/DDBJ databases">
        <authorList>
            <person name="Reid K.E."/>
            <person name="Liao N."/>
            <person name="Chan S."/>
            <person name="Docking R."/>
            <person name="Taylor G."/>
            <person name="Moore R."/>
            <person name="Mayo M."/>
            <person name="Munro S."/>
            <person name="King J."/>
            <person name="Yanchuk A."/>
            <person name="Holt R."/>
            <person name="Jones S."/>
            <person name="Marra M."/>
            <person name="Ritland C.E."/>
            <person name="Ritland K."/>
            <person name="Bohlmann J."/>
        </authorList>
    </citation>
    <scope>NUCLEOTIDE SEQUENCE</scope>
    <source>
        <tissue evidence="2">Bud</tissue>
    </source>
</reference>
<accession>D5ADG7</accession>
<dbReference type="AlphaFoldDB" id="D5ADG7"/>
<feature type="region of interest" description="Disordered" evidence="1">
    <location>
        <begin position="95"/>
        <end position="127"/>
    </location>
</feature>
<dbReference type="EMBL" id="BT124326">
    <property type="protein sequence ID" value="ADE77586.1"/>
    <property type="molecule type" value="mRNA"/>
</dbReference>
<evidence type="ECO:0000313" key="2">
    <source>
        <dbReference type="EMBL" id="ADE77586.1"/>
    </source>
</evidence>
<dbReference type="PANTHER" id="PTHR33148:SF41">
    <property type="entry name" value="DUF4228 DOMAIN PROTEIN"/>
    <property type="match status" value="1"/>
</dbReference>
<name>D5ADG7_PICSI</name>
<evidence type="ECO:0000256" key="1">
    <source>
        <dbReference type="SAM" id="MobiDB-lite"/>
    </source>
</evidence>